<dbReference type="EMBL" id="HG739725">
    <property type="protein sequence ID" value="CDP19731.1"/>
    <property type="molecule type" value="Genomic_DNA"/>
</dbReference>
<sequence length="213" mass="23983">MGSLPPSISNMSNLETLWLSFNSIEGTIPTEFRSQWEVRRFPNSSEQFSGTISEEIWNLNMLRLVSFHGNFLTMDDIDTPLFNMYLEILGLHQNDLNGVIPGSISNASNLIWLSLQFNSFTGVIPNSLRNLRNIKNLDLASNNLATDSSARSSFLISLTSYSNKLTSKIHTRLWNVKNLQELNLSSNLLSGSLPPKIDNLKPTYLLDFSVNQL</sequence>
<dbReference type="InterPro" id="IPR032675">
    <property type="entry name" value="LRR_dom_sf"/>
</dbReference>
<dbReference type="AlphaFoldDB" id="A0A068VGA6"/>
<dbReference type="InParanoid" id="A0A068VGA6"/>
<evidence type="ECO:0000313" key="1">
    <source>
        <dbReference type="EMBL" id="CDP19731.1"/>
    </source>
</evidence>
<dbReference type="PANTHER" id="PTHR48004:SF59">
    <property type="entry name" value="LEUCINE-RICH REPEAT-CONTAINING N-TERMINAL PLANT-TYPE DOMAIN-CONTAINING PROTEIN"/>
    <property type="match status" value="1"/>
</dbReference>
<name>A0A068VGA6_COFCA</name>
<dbReference type="InterPro" id="IPR052941">
    <property type="entry name" value="StomDev_PlantInt_Reg"/>
</dbReference>
<reference evidence="2" key="1">
    <citation type="journal article" date="2014" name="Science">
        <title>The coffee genome provides insight into the convergent evolution of caffeine biosynthesis.</title>
        <authorList>
            <person name="Denoeud F."/>
            <person name="Carretero-Paulet L."/>
            <person name="Dereeper A."/>
            <person name="Droc G."/>
            <person name="Guyot R."/>
            <person name="Pietrella M."/>
            <person name="Zheng C."/>
            <person name="Alberti A."/>
            <person name="Anthony F."/>
            <person name="Aprea G."/>
            <person name="Aury J.M."/>
            <person name="Bento P."/>
            <person name="Bernard M."/>
            <person name="Bocs S."/>
            <person name="Campa C."/>
            <person name="Cenci A."/>
            <person name="Combes M.C."/>
            <person name="Crouzillat D."/>
            <person name="Da Silva C."/>
            <person name="Daddiego L."/>
            <person name="De Bellis F."/>
            <person name="Dussert S."/>
            <person name="Garsmeur O."/>
            <person name="Gayraud T."/>
            <person name="Guignon V."/>
            <person name="Jahn K."/>
            <person name="Jamilloux V."/>
            <person name="Joet T."/>
            <person name="Labadie K."/>
            <person name="Lan T."/>
            <person name="Leclercq J."/>
            <person name="Lepelley M."/>
            <person name="Leroy T."/>
            <person name="Li L.T."/>
            <person name="Librado P."/>
            <person name="Lopez L."/>
            <person name="Munoz A."/>
            <person name="Noel B."/>
            <person name="Pallavicini A."/>
            <person name="Perrotta G."/>
            <person name="Poncet V."/>
            <person name="Pot D."/>
            <person name="Priyono X."/>
            <person name="Rigoreau M."/>
            <person name="Rouard M."/>
            <person name="Rozas J."/>
            <person name="Tranchant-Dubreuil C."/>
            <person name="VanBuren R."/>
            <person name="Zhang Q."/>
            <person name="Andrade A.C."/>
            <person name="Argout X."/>
            <person name="Bertrand B."/>
            <person name="de Kochko A."/>
            <person name="Graziosi G."/>
            <person name="Henry R.J."/>
            <person name="Jayarama X."/>
            <person name="Ming R."/>
            <person name="Nagai C."/>
            <person name="Rounsley S."/>
            <person name="Sankoff D."/>
            <person name="Giuliano G."/>
            <person name="Albert V.A."/>
            <person name="Wincker P."/>
            <person name="Lashermes P."/>
        </authorList>
    </citation>
    <scope>NUCLEOTIDE SEQUENCE [LARGE SCALE GENOMIC DNA]</scope>
    <source>
        <strain evidence="2">cv. DH200-94</strain>
    </source>
</reference>
<dbReference type="Proteomes" id="UP000295252">
    <property type="component" value="Unassembled WGS sequence"/>
</dbReference>
<dbReference type="Pfam" id="PF00560">
    <property type="entry name" value="LRR_1"/>
    <property type="match status" value="2"/>
</dbReference>
<dbReference type="PhylomeDB" id="A0A068VGA6"/>
<organism evidence="1 2">
    <name type="scientific">Coffea canephora</name>
    <name type="common">Robusta coffee</name>
    <dbReference type="NCBI Taxonomy" id="49390"/>
    <lineage>
        <taxon>Eukaryota</taxon>
        <taxon>Viridiplantae</taxon>
        <taxon>Streptophyta</taxon>
        <taxon>Embryophyta</taxon>
        <taxon>Tracheophyta</taxon>
        <taxon>Spermatophyta</taxon>
        <taxon>Magnoliopsida</taxon>
        <taxon>eudicotyledons</taxon>
        <taxon>Gunneridae</taxon>
        <taxon>Pentapetalae</taxon>
        <taxon>asterids</taxon>
        <taxon>lamiids</taxon>
        <taxon>Gentianales</taxon>
        <taxon>Rubiaceae</taxon>
        <taxon>Ixoroideae</taxon>
        <taxon>Gardenieae complex</taxon>
        <taxon>Bertiereae - Coffeeae clade</taxon>
        <taxon>Coffeeae</taxon>
        <taxon>Coffea</taxon>
    </lineage>
</organism>
<keyword evidence="2" id="KW-1185">Reference proteome</keyword>
<protein>
    <submittedName>
        <fullName evidence="1">DH200=94 genomic scaffold, scaffold_641</fullName>
    </submittedName>
</protein>
<dbReference type="Pfam" id="PF13855">
    <property type="entry name" value="LRR_8"/>
    <property type="match status" value="1"/>
</dbReference>
<dbReference type="SUPFAM" id="SSF52058">
    <property type="entry name" value="L domain-like"/>
    <property type="match status" value="1"/>
</dbReference>
<accession>A0A068VGA6</accession>
<dbReference type="STRING" id="49390.A0A068VGA6"/>
<proteinExistence type="predicted"/>
<dbReference type="PANTHER" id="PTHR48004">
    <property type="entry name" value="OS01G0149700 PROTEIN"/>
    <property type="match status" value="1"/>
</dbReference>
<dbReference type="InterPro" id="IPR001611">
    <property type="entry name" value="Leu-rich_rpt"/>
</dbReference>
<evidence type="ECO:0000313" key="2">
    <source>
        <dbReference type="Proteomes" id="UP000295252"/>
    </source>
</evidence>
<dbReference type="Gramene" id="CDP19731">
    <property type="protein sequence ID" value="CDP19731"/>
    <property type="gene ID" value="GSCOC_T00002464001"/>
</dbReference>
<dbReference type="Gene3D" id="3.80.10.10">
    <property type="entry name" value="Ribonuclease Inhibitor"/>
    <property type="match status" value="1"/>
</dbReference>
<gene>
    <name evidence="1" type="ORF">GSCOC_T00002464001</name>
</gene>